<dbReference type="SUPFAM" id="SSF53927">
    <property type="entry name" value="Cytidine deaminase-like"/>
    <property type="match status" value="1"/>
</dbReference>
<evidence type="ECO:0000256" key="1">
    <source>
        <dbReference type="ARBA" id="ARBA00022723"/>
    </source>
</evidence>
<evidence type="ECO:0000313" key="4">
    <source>
        <dbReference type="EMBL" id="SEK42766.1"/>
    </source>
</evidence>
<dbReference type="Proteomes" id="UP000198984">
    <property type="component" value="Unassembled WGS sequence"/>
</dbReference>
<evidence type="ECO:0000313" key="5">
    <source>
        <dbReference type="Proteomes" id="UP000198984"/>
    </source>
</evidence>
<dbReference type="STRING" id="573321.SAMN04488505_101179"/>
<dbReference type="GO" id="GO:0008270">
    <property type="term" value="F:zinc ion binding"/>
    <property type="evidence" value="ECO:0007669"/>
    <property type="project" value="InterPro"/>
</dbReference>
<dbReference type="CDD" id="cd01285">
    <property type="entry name" value="nucleoside_deaminase"/>
    <property type="match status" value="1"/>
</dbReference>
<dbReference type="EMBL" id="FOBB01000001">
    <property type="protein sequence ID" value="SEK42766.1"/>
    <property type="molecule type" value="Genomic_DNA"/>
</dbReference>
<dbReference type="GO" id="GO:0016787">
    <property type="term" value="F:hydrolase activity"/>
    <property type="evidence" value="ECO:0007669"/>
    <property type="project" value="InterPro"/>
</dbReference>
<feature type="domain" description="CMP/dCMP-type deaminase" evidence="3">
    <location>
        <begin position="2"/>
        <end position="110"/>
    </location>
</feature>
<dbReference type="InterPro" id="IPR016193">
    <property type="entry name" value="Cytidine_deaminase-like"/>
</dbReference>
<gene>
    <name evidence="4" type="ORF">SAMN04488505_101179</name>
</gene>
<evidence type="ECO:0000259" key="3">
    <source>
        <dbReference type="PROSITE" id="PS51747"/>
    </source>
</evidence>
<organism evidence="4 5">
    <name type="scientific">Chitinophaga rupis</name>
    <dbReference type="NCBI Taxonomy" id="573321"/>
    <lineage>
        <taxon>Bacteria</taxon>
        <taxon>Pseudomonadati</taxon>
        <taxon>Bacteroidota</taxon>
        <taxon>Chitinophagia</taxon>
        <taxon>Chitinophagales</taxon>
        <taxon>Chitinophagaceae</taxon>
        <taxon>Chitinophaga</taxon>
    </lineage>
</organism>
<keyword evidence="1" id="KW-0479">Metal-binding</keyword>
<name>A0A1H7GX98_9BACT</name>
<protein>
    <submittedName>
        <fullName evidence="4">tRNA(Arg) A34 adenosine deaminase TadA</fullName>
    </submittedName>
</protein>
<accession>A0A1H7GX98</accession>
<keyword evidence="2" id="KW-0862">Zinc</keyword>
<proteinExistence type="predicted"/>
<keyword evidence="5" id="KW-1185">Reference proteome</keyword>
<dbReference type="PANTHER" id="PTHR11079:SF162">
    <property type="entry name" value="RIBOFLAVIN BIOSYNTHESIS PROTEIN PYRD, CHLOROPLASTIC"/>
    <property type="match status" value="1"/>
</dbReference>
<dbReference type="AlphaFoldDB" id="A0A1H7GX98"/>
<dbReference type="PANTHER" id="PTHR11079">
    <property type="entry name" value="CYTOSINE DEAMINASE FAMILY MEMBER"/>
    <property type="match status" value="1"/>
</dbReference>
<dbReference type="InterPro" id="IPR002125">
    <property type="entry name" value="CMP_dCMP_dom"/>
</dbReference>
<sequence>MDIHAPFMQRCLELAARAAAEGESPVGSIIVKDGMILGEAYEKSKQLKDITRHAEVLAVLDALQRHGSCAGATLYSNVEPCALCAYVIRHHRISRVVFTQTCGQLGGTARFDVLTAHDITTWGPPPEVIVYPAP</sequence>
<dbReference type="PROSITE" id="PS51747">
    <property type="entry name" value="CYT_DCMP_DEAMINASES_2"/>
    <property type="match status" value="1"/>
</dbReference>
<dbReference type="Pfam" id="PF00383">
    <property type="entry name" value="dCMP_cyt_deam_1"/>
    <property type="match status" value="1"/>
</dbReference>
<dbReference type="PROSITE" id="PS00903">
    <property type="entry name" value="CYT_DCMP_DEAMINASES_1"/>
    <property type="match status" value="1"/>
</dbReference>
<evidence type="ECO:0000256" key="2">
    <source>
        <dbReference type="ARBA" id="ARBA00022833"/>
    </source>
</evidence>
<dbReference type="Gene3D" id="3.40.140.10">
    <property type="entry name" value="Cytidine Deaminase, domain 2"/>
    <property type="match status" value="1"/>
</dbReference>
<dbReference type="InterPro" id="IPR016192">
    <property type="entry name" value="APOBEC/CMP_deaminase_Zn-bd"/>
</dbReference>
<reference evidence="4 5" key="1">
    <citation type="submission" date="2016-10" db="EMBL/GenBank/DDBJ databases">
        <authorList>
            <person name="de Groot N.N."/>
        </authorList>
    </citation>
    <scope>NUCLEOTIDE SEQUENCE [LARGE SCALE GENOMIC DNA]</scope>
    <source>
        <strain evidence="4 5">DSM 21039</strain>
    </source>
</reference>